<dbReference type="Proteomes" id="UP000053647">
    <property type="component" value="Unassembled WGS sequence"/>
</dbReference>
<reference evidence="2 3" key="1">
    <citation type="submission" date="2014-06" db="EMBL/GenBank/DDBJ databases">
        <authorList>
            <consortium name="DOE Joint Genome Institute"/>
            <person name="Kuo A."/>
            <person name="Kohler A."/>
            <person name="Nagy L.G."/>
            <person name="Floudas D."/>
            <person name="Copeland A."/>
            <person name="Barry K.W."/>
            <person name="Cichocki N."/>
            <person name="Veneault-Fourrey C."/>
            <person name="LaButti K."/>
            <person name="Lindquist E.A."/>
            <person name="Lipzen A."/>
            <person name="Lundell T."/>
            <person name="Morin E."/>
            <person name="Murat C."/>
            <person name="Sun H."/>
            <person name="Tunlid A."/>
            <person name="Henrissat B."/>
            <person name="Grigoriev I.V."/>
            <person name="Hibbett D.S."/>
            <person name="Martin F."/>
            <person name="Nordberg H.P."/>
            <person name="Cantor M.N."/>
            <person name="Hua S.X."/>
        </authorList>
    </citation>
    <scope>NUCLEOTIDE SEQUENCE [LARGE SCALE GENOMIC DNA]</scope>
    <source>
        <strain evidence="2 3">ATCC 200175</strain>
    </source>
</reference>
<feature type="compositionally biased region" description="Basic and acidic residues" evidence="1">
    <location>
        <begin position="29"/>
        <end position="47"/>
    </location>
</feature>
<gene>
    <name evidence="2" type="ORF">PAXINDRAFT_15549</name>
</gene>
<feature type="compositionally biased region" description="Basic and acidic residues" evidence="1">
    <location>
        <begin position="112"/>
        <end position="121"/>
    </location>
</feature>
<sequence>MAYNKADDPLNPNANGAGMTKPVGTLYGLHDKLIKDSKGEKGQRVERASGTVGPSSDDDGGDEVHHSPPPPSTLLEGEENGEQTSGHPDEMAMHLEPPQPKLRAMLPTWMPYDRKSNKGGR</sequence>
<organism evidence="2 3">
    <name type="scientific">Paxillus involutus ATCC 200175</name>
    <dbReference type="NCBI Taxonomy" id="664439"/>
    <lineage>
        <taxon>Eukaryota</taxon>
        <taxon>Fungi</taxon>
        <taxon>Dikarya</taxon>
        <taxon>Basidiomycota</taxon>
        <taxon>Agaricomycotina</taxon>
        <taxon>Agaricomycetes</taxon>
        <taxon>Agaricomycetidae</taxon>
        <taxon>Boletales</taxon>
        <taxon>Paxilineae</taxon>
        <taxon>Paxillaceae</taxon>
        <taxon>Paxillus</taxon>
    </lineage>
</organism>
<evidence type="ECO:0000313" key="2">
    <source>
        <dbReference type="EMBL" id="KIJ11553.1"/>
    </source>
</evidence>
<dbReference type="EMBL" id="KN819377">
    <property type="protein sequence ID" value="KIJ11553.1"/>
    <property type="molecule type" value="Genomic_DNA"/>
</dbReference>
<feature type="region of interest" description="Disordered" evidence="1">
    <location>
        <begin position="1"/>
        <end position="121"/>
    </location>
</feature>
<dbReference type="HOGENOM" id="CLU_125777_1_1_1"/>
<proteinExistence type="predicted"/>
<dbReference type="OrthoDB" id="10535605at2759"/>
<protein>
    <submittedName>
        <fullName evidence="2">Uncharacterized protein</fullName>
    </submittedName>
</protein>
<evidence type="ECO:0000313" key="3">
    <source>
        <dbReference type="Proteomes" id="UP000053647"/>
    </source>
</evidence>
<name>A0A0C9TLM4_PAXIN</name>
<evidence type="ECO:0000256" key="1">
    <source>
        <dbReference type="SAM" id="MobiDB-lite"/>
    </source>
</evidence>
<dbReference type="AlphaFoldDB" id="A0A0C9TLM4"/>
<reference evidence="3" key="2">
    <citation type="submission" date="2015-01" db="EMBL/GenBank/DDBJ databases">
        <title>Evolutionary Origins and Diversification of the Mycorrhizal Mutualists.</title>
        <authorList>
            <consortium name="DOE Joint Genome Institute"/>
            <consortium name="Mycorrhizal Genomics Consortium"/>
            <person name="Kohler A."/>
            <person name="Kuo A."/>
            <person name="Nagy L.G."/>
            <person name="Floudas D."/>
            <person name="Copeland A."/>
            <person name="Barry K.W."/>
            <person name="Cichocki N."/>
            <person name="Veneault-Fourrey C."/>
            <person name="LaButti K."/>
            <person name="Lindquist E.A."/>
            <person name="Lipzen A."/>
            <person name="Lundell T."/>
            <person name="Morin E."/>
            <person name="Murat C."/>
            <person name="Riley R."/>
            <person name="Ohm R."/>
            <person name="Sun H."/>
            <person name="Tunlid A."/>
            <person name="Henrissat B."/>
            <person name="Grigoriev I.V."/>
            <person name="Hibbett D.S."/>
            <person name="Martin F."/>
        </authorList>
    </citation>
    <scope>NUCLEOTIDE SEQUENCE [LARGE SCALE GENOMIC DNA]</scope>
    <source>
        <strain evidence="3">ATCC 200175</strain>
    </source>
</reference>
<accession>A0A0C9TLM4</accession>
<keyword evidence="3" id="KW-1185">Reference proteome</keyword>